<keyword evidence="2" id="KW-1185">Reference proteome</keyword>
<evidence type="ECO:0000313" key="1">
    <source>
        <dbReference type="EMBL" id="KAK7026721.1"/>
    </source>
</evidence>
<evidence type="ECO:0000313" key="2">
    <source>
        <dbReference type="Proteomes" id="UP001383192"/>
    </source>
</evidence>
<dbReference type="EMBL" id="JAYKXP010000101">
    <property type="protein sequence ID" value="KAK7026721.1"/>
    <property type="molecule type" value="Genomic_DNA"/>
</dbReference>
<name>A0AAW0BIR3_9AGAR</name>
<accession>A0AAW0BIR3</accession>
<sequence length="231" mass="26372">MLLDKCSDFTIDGDVSLTVAGNQHNYFISDDLVQLCDPTIRDQYRQLQTGNIHLKRKIVETTVKIRDAKGWKILDAYRIIHAANIHGEGDEKDFLHVQYIGPNANQAYEKGFKTFSGVKLVRQKTNEATRVPLRALENGTSAPDATQKDPAQKNEIEPIQEFISRKLMRKTFKIIGVIQERYREAHTLSPEAMEEWEFPVLPGSYLHLSNPPLEFVKFVCAVFELPKRTSA</sequence>
<dbReference type="GO" id="GO:0003887">
    <property type="term" value="F:DNA-directed DNA polymerase activity"/>
    <property type="evidence" value="ECO:0007669"/>
    <property type="project" value="UniProtKB-EC"/>
</dbReference>
<keyword evidence="1" id="KW-0548">Nucleotidyltransferase</keyword>
<reference evidence="1 2" key="1">
    <citation type="submission" date="2024-01" db="EMBL/GenBank/DDBJ databases">
        <title>A draft genome for a cacao thread blight-causing isolate of Paramarasmius palmivorus.</title>
        <authorList>
            <person name="Baruah I.K."/>
            <person name="Bukari Y."/>
            <person name="Amoako-Attah I."/>
            <person name="Meinhardt L.W."/>
            <person name="Bailey B.A."/>
            <person name="Cohen S.P."/>
        </authorList>
    </citation>
    <scope>NUCLEOTIDE SEQUENCE [LARGE SCALE GENOMIC DNA]</scope>
    <source>
        <strain evidence="1 2">GH-12</strain>
    </source>
</reference>
<dbReference type="Proteomes" id="UP001383192">
    <property type="component" value="Unassembled WGS sequence"/>
</dbReference>
<keyword evidence="1" id="KW-0808">Transferase</keyword>
<dbReference type="AlphaFoldDB" id="A0AAW0BIR3"/>
<gene>
    <name evidence="1" type="primary">POL2_2</name>
    <name evidence="1" type="ORF">VNI00_015494</name>
</gene>
<protein>
    <submittedName>
        <fullName evidence="1">DNA polymerase epsilon catalytic subunit</fullName>
        <ecNumber evidence="1">2.7.7.7</ecNumber>
    </submittedName>
</protein>
<proteinExistence type="predicted"/>
<organism evidence="1 2">
    <name type="scientific">Paramarasmius palmivorus</name>
    <dbReference type="NCBI Taxonomy" id="297713"/>
    <lineage>
        <taxon>Eukaryota</taxon>
        <taxon>Fungi</taxon>
        <taxon>Dikarya</taxon>
        <taxon>Basidiomycota</taxon>
        <taxon>Agaricomycotina</taxon>
        <taxon>Agaricomycetes</taxon>
        <taxon>Agaricomycetidae</taxon>
        <taxon>Agaricales</taxon>
        <taxon>Marasmiineae</taxon>
        <taxon>Marasmiaceae</taxon>
        <taxon>Paramarasmius</taxon>
    </lineage>
</organism>
<comment type="caution">
    <text evidence="1">The sequence shown here is derived from an EMBL/GenBank/DDBJ whole genome shotgun (WGS) entry which is preliminary data.</text>
</comment>
<dbReference type="EC" id="2.7.7.7" evidence="1"/>